<dbReference type="GO" id="GO:0016036">
    <property type="term" value="P:cellular response to phosphate starvation"/>
    <property type="evidence" value="ECO:0007669"/>
    <property type="project" value="TreeGrafter"/>
</dbReference>
<dbReference type="PROSITE" id="PS51380">
    <property type="entry name" value="EXS"/>
    <property type="match status" value="1"/>
</dbReference>
<dbReference type="Pfam" id="PF03124">
    <property type="entry name" value="EXS"/>
    <property type="match status" value="1"/>
</dbReference>
<dbReference type="PANTHER" id="PTHR10783">
    <property type="entry name" value="XENOTROPIC AND POLYTROPIC RETROVIRUS RECEPTOR 1-RELATED"/>
    <property type="match status" value="1"/>
</dbReference>
<dbReference type="EMBL" id="LT553633">
    <property type="protein sequence ID" value="SAM02000.1"/>
    <property type="molecule type" value="Genomic_DNA"/>
</dbReference>
<reference evidence="10" key="1">
    <citation type="submission" date="2016-04" db="EMBL/GenBank/DDBJ databases">
        <authorList>
            <person name="Evans L.H."/>
            <person name="Alamgir A."/>
            <person name="Owens N."/>
            <person name="Weber N.D."/>
            <person name="Virtaneva K."/>
            <person name="Barbian K."/>
            <person name="Babar A."/>
            <person name="Rosenke K."/>
        </authorList>
    </citation>
    <scope>NUCLEOTIDE SEQUENCE [LARGE SCALE GENOMIC DNA]</scope>
    <source>
        <strain evidence="10">CBS 101.48</strain>
    </source>
</reference>
<organism evidence="10">
    <name type="scientific">Absidia glauca</name>
    <name type="common">Pin mould</name>
    <dbReference type="NCBI Taxonomy" id="4829"/>
    <lineage>
        <taxon>Eukaryota</taxon>
        <taxon>Fungi</taxon>
        <taxon>Fungi incertae sedis</taxon>
        <taxon>Mucoromycota</taxon>
        <taxon>Mucoromycotina</taxon>
        <taxon>Mucoromycetes</taxon>
        <taxon>Mucorales</taxon>
        <taxon>Cunninghamellaceae</taxon>
        <taxon>Absidia</taxon>
    </lineage>
</organism>
<evidence type="ECO:0000313" key="11">
    <source>
        <dbReference type="Proteomes" id="UP000078561"/>
    </source>
</evidence>
<dbReference type="AlphaFoldDB" id="A0A168P9G8"/>
<feature type="transmembrane region" description="Helical" evidence="7">
    <location>
        <begin position="445"/>
        <end position="466"/>
    </location>
</feature>
<sequence length="821" mass="94938">MKFAKHLEAESVSEWRRAYINYKGLKKRLTAIEKYRHANAQALEAQINNAQLKHTLHELANDPTVSLETTSAQHHPGQTSNVIRRPKRYNTTPTDFEDYRQERQDSFSKSIVDRISSSLFRGDTELASVDPRRASLEGNILDQVLTLTNEPERYFFAMLDQELEKISRFYKQKEQEALDKFDALKMQLELIRQYRRQLLAVKQSEDEPIEQRLNPMHWFHPRKPLNSTAPTSDSTPSILLDGDHHMSYRVLNEMGFQKILKKFDKTAGWKASAIYDKKLKTYHWVTSEVLDDIIKDTERLFVHEFSDGHRRKGMKKLRLPDNDEEYSATTWRIGFCLGICLTVFARVIQLALDPLVQEKIPLLFYNLNIYSFIILPIVFTILFSVNMAVWHKCHINYRFIFELDPRNCLDYRQFAELPSFMLLLTAVIMYIDFSQCFAPTIPSQMCPLILVVILLSILFCPFQLFYRSARQWIGVTLGRIALSGLLPVEFRDFFIADELNSMAFSFWMGVYLVCVYGWHWNDLDLHCNVPKMWVTPLLASLPPLWRGLQCLRRYHDSKEKHHLVNGLKYVTSIMATVFTGVRRISPSPVTEVAWILISIVNSSYTSIWDIKMDWGLLDVNSSNFLLRDDLVFYKWTYYVAVPLNIFLRFSWAINKAGLAYHSQIITFATALLEVVRRIIWNFFRLENEHLNNCGNYHAIKEIPLPFALKESYKSSGDEEGGIQLPLEDPENPSPATSSTVTPDILANDSVNSLSSLVSPDLGAGTFYGRRDFETRQDKEDHRLPARQSTVVGHVLDRIRTLGTSADSDSEIDDDDDDDGSL</sequence>
<keyword evidence="3 7" id="KW-0812">Transmembrane</keyword>
<name>A0A168P9G8_ABSGL</name>
<feature type="region of interest" description="Disordered" evidence="6">
    <location>
        <begin position="715"/>
        <end position="743"/>
    </location>
</feature>
<dbReference type="InterPro" id="IPR004331">
    <property type="entry name" value="SPX_dom"/>
</dbReference>
<dbReference type="Pfam" id="PF03105">
    <property type="entry name" value="SPX"/>
    <property type="match status" value="2"/>
</dbReference>
<evidence type="ECO:0008006" key="12">
    <source>
        <dbReference type="Google" id="ProtNLM"/>
    </source>
</evidence>
<dbReference type="OMA" id="WNITAWI"/>
<keyword evidence="5 7" id="KW-0472">Membrane</keyword>
<feature type="transmembrane region" description="Helical" evidence="7">
    <location>
        <begin position="369"/>
        <end position="391"/>
    </location>
</feature>
<feature type="domain" description="EXS" evidence="8">
    <location>
        <begin position="526"/>
        <end position="716"/>
    </location>
</feature>
<feature type="transmembrane region" description="Helical" evidence="7">
    <location>
        <begin position="411"/>
        <end position="433"/>
    </location>
</feature>
<dbReference type="GO" id="GO:0005794">
    <property type="term" value="C:Golgi apparatus"/>
    <property type="evidence" value="ECO:0007669"/>
    <property type="project" value="TreeGrafter"/>
</dbReference>
<accession>A0A168P9G8</accession>
<dbReference type="InterPro" id="IPR004342">
    <property type="entry name" value="EXS_C"/>
</dbReference>
<evidence type="ECO:0000256" key="5">
    <source>
        <dbReference type="ARBA" id="ARBA00023136"/>
    </source>
</evidence>
<feature type="transmembrane region" description="Helical" evidence="7">
    <location>
        <begin position="502"/>
        <end position="520"/>
    </location>
</feature>
<dbReference type="FunCoup" id="A0A168P9G8">
    <property type="interactions" value="335"/>
</dbReference>
<dbReference type="PANTHER" id="PTHR10783:SF103">
    <property type="entry name" value="SOLUTE CARRIER FAMILY 53 MEMBER 1"/>
    <property type="match status" value="1"/>
</dbReference>
<feature type="domain" description="SPX" evidence="9">
    <location>
        <begin position="1"/>
        <end position="277"/>
    </location>
</feature>
<dbReference type="PROSITE" id="PS51382">
    <property type="entry name" value="SPX"/>
    <property type="match status" value="1"/>
</dbReference>
<evidence type="ECO:0000256" key="2">
    <source>
        <dbReference type="ARBA" id="ARBA00009665"/>
    </source>
</evidence>
<evidence type="ECO:0000256" key="4">
    <source>
        <dbReference type="ARBA" id="ARBA00022989"/>
    </source>
</evidence>
<feature type="region of interest" description="Disordered" evidence="6">
    <location>
        <begin position="801"/>
        <end position="821"/>
    </location>
</feature>
<evidence type="ECO:0000256" key="3">
    <source>
        <dbReference type="ARBA" id="ARBA00022692"/>
    </source>
</evidence>
<keyword evidence="11" id="KW-1185">Reference proteome</keyword>
<feature type="compositionally biased region" description="Acidic residues" evidence="6">
    <location>
        <begin position="807"/>
        <end position="821"/>
    </location>
</feature>
<dbReference type="CDD" id="cd14475">
    <property type="entry name" value="SPX_SYG1_like"/>
    <property type="match status" value="1"/>
</dbReference>
<evidence type="ECO:0000256" key="7">
    <source>
        <dbReference type="SAM" id="Phobius"/>
    </source>
</evidence>
<evidence type="ECO:0000256" key="6">
    <source>
        <dbReference type="SAM" id="MobiDB-lite"/>
    </source>
</evidence>
<gene>
    <name evidence="10" type="primary">ABSGL_07755.1 scaffold 9091</name>
</gene>
<comment type="subcellular location">
    <subcellularLocation>
        <location evidence="1">Membrane</location>
        <topology evidence="1">Multi-pass membrane protein</topology>
    </subcellularLocation>
</comment>
<feature type="transmembrane region" description="Helical" evidence="7">
    <location>
        <begin position="330"/>
        <end position="348"/>
    </location>
</feature>
<keyword evidence="4 7" id="KW-1133">Transmembrane helix</keyword>
<dbReference type="GO" id="GO:0005886">
    <property type="term" value="C:plasma membrane"/>
    <property type="evidence" value="ECO:0007669"/>
    <property type="project" value="TreeGrafter"/>
</dbReference>
<comment type="similarity">
    <text evidence="2">Belongs to the SYG1 (TC 2.A.94) family.</text>
</comment>
<dbReference type="GO" id="GO:0000822">
    <property type="term" value="F:inositol hexakisphosphate binding"/>
    <property type="evidence" value="ECO:0007669"/>
    <property type="project" value="TreeGrafter"/>
</dbReference>
<dbReference type="InParanoid" id="A0A168P9G8"/>
<proteinExistence type="inferred from homology"/>
<dbReference type="GO" id="GO:0006817">
    <property type="term" value="P:phosphate ion transport"/>
    <property type="evidence" value="ECO:0007669"/>
    <property type="project" value="TreeGrafter"/>
</dbReference>
<evidence type="ECO:0000313" key="10">
    <source>
        <dbReference type="EMBL" id="SAM02000.1"/>
    </source>
</evidence>
<dbReference type="Proteomes" id="UP000078561">
    <property type="component" value="Unassembled WGS sequence"/>
</dbReference>
<evidence type="ECO:0000259" key="8">
    <source>
        <dbReference type="PROSITE" id="PS51380"/>
    </source>
</evidence>
<protein>
    <recommendedName>
        <fullName evidence="12">SPX domain-containing protein</fullName>
    </recommendedName>
</protein>
<evidence type="ECO:0000259" key="9">
    <source>
        <dbReference type="PROSITE" id="PS51382"/>
    </source>
</evidence>
<dbReference type="STRING" id="4829.A0A168P9G8"/>
<dbReference type="OrthoDB" id="9970435at2759"/>
<evidence type="ECO:0000256" key="1">
    <source>
        <dbReference type="ARBA" id="ARBA00004141"/>
    </source>
</evidence>